<feature type="region of interest" description="Disordered" evidence="3">
    <location>
        <begin position="1"/>
        <end position="26"/>
    </location>
</feature>
<proteinExistence type="inferred from homology"/>
<dbReference type="PROSITE" id="PS51279">
    <property type="entry name" value="BCNT_C"/>
    <property type="match status" value="1"/>
</dbReference>
<dbReference type="InterPro" id="IPR011421">
    <property type="entry name" value="BCNT-C"/>
</dbReference>
<dbReference type="InterPro" id="IPR027124">
    <property type="entry name" value="Swc5/CFDP1/2"/>
</dbReference>
<evidence type="ECO:0000256" key="3">
    <source>
        <dbReference type="SAM" id="MobiDB-lite"/>
    </source>
</evidence>
<dbReference type="PANTHER" id="PTHR48407:SF1">
    <property type="entry name" value="CRANIOFACIAL DEVELOPMENT PROTEIN 1"/>
    <property type="match status" value="1"/>
</dbReference>
<feature type="compositionally biased region" description="Low complexity" evidence="3">
    <location>
        <begin position="7"/>
        <end position="20"/>
    </location>
</feature>
<dbReference type="EMBL" id="JAGHQM010004277">
    <property type="protein sequence ID" value="KAH0536513.1"/>
    <property type="molecule type" value="Genomic_DNA"/>
</dbReference>
<evidence type="ECO:0000256" key="2">
    <source>
        <dbReference type="ARBA" id="ARBA00019138"/>
    </source>
</evidence>
<dbReference type="Pfam" id="PF07572">
    <property type="entry name" value="BCNT"/>
    <property type="match status" value="1"/>
</dbReference>
<feature type="non-terminal residue" evidence="5">
    <location>
        <position position="1"/>
    </location>
</feature>
<evidence type="ECO:0000313" key="6">
    <source>
        <dbReference type="Proteomes" id="UP000750711"/>
    </source>
</evidence>
<protein>
    <recommendedName>
        <fullName evidence="2">SWR1-complex protein 5</fullName>
    </recommendedName>
</protein>
<dbReference type="Proteomes" id="UP000750711">
    <property type="component" value="Unassembled WGS sequence"/>
</dbReference>
<organism evidence="5 6">
    <name type="scientific">Trichoglossum hirsutum</name>
    <dbReference type="NCBI Taxonomy" id="265104"/>
    <lineage>
        <taxon>Eukaryota</taxon>
        <taxon>Fungi</taxon>
        <taxon>Dikarya</taxon>
        <taxon>Ascomycota</taxon>
        <taxon>Pezizomycotina</taxon>
        <taxon>Geoglossomycetes</taxon>
        <taxon>Geoglossales</taxon>
        <taxon>Geoglossaceae</taxon>
        <taxon>Trichoglossum</taxon>
    </lineage>
</organism>
<dbReference type="PANTHER" id="PTHR48407">
    <property type="entry name" value="CRANIOFACIAL DEVELOPMENT PROTEIN 1"/>
    <property type="match status" value="1"/>
</dbReference>
<feature type="domain" description="BCNT-C" evidence="4">
    <location>
        <begin position="8"/>
        <end position="83"/>
    </location>
</feature>
<dbReference type="AlphaFoldDB" id="A0A9P8I0X1"/>
<comment type="similarity">
    <text evidence="1">Belongs to the SWC5 family.</text>
</comment>
<evidence type="ECO:0000259" key="4">
    <source>
        <dbReference type="PROSITE" id="PS51279"/>
    </source>
</evidence>
<accession>A0A9P8I0X1</accession>
<evidence type="ECO:0000256" key="1">
    <source>
        <dbReference type="ARBA" id="ARBA00010465"/>
    </source>
</evidence>
<evidence type="ECO:0000313" key="5">
    <source>
        <dbReference type="EMBL" id="KAH0536513.1"/>
    </source>
</evidence>
<comment type="caution">
    <text evidence="5">The sequence shown here is derived from an EMBL/GenBank/DDBJ whole genome shotgun (WGS) entry which is preliminary data.</text>
</comment>
<reference evidence="5" key="1">
    <citation type="submission" date="2021-03" db="EMBL/GenBank/DDBJ databases">
        <title>Comparative genomics and phylogenomic investigation of the class Geoglossomycetes provide insights into ecological specialization and systematics.</title>
        <authorList>
            <person name="Melie T."/>
            <person name="Pirro S."/>
            <person name="Miller A.N."/>
            <person name="Quandt A."/>
        </authorList>
    </citation>
    <scope>NUCLEOTIDE SEQUENCE</scope>
    <source>
        <strain evidence="5">CAQ_001_2017</strain>
    </source>
</reference>
<keyword evidence="6" id="KW-1185">Reference proteome</keyword>
<dbReference type="GO" id="GO:0000812">
    <property type="term" value="C:Swr1 complex"/>
    <property type="evidence" value="ECO:0007669"/>
    <property type="project" value="TreeGrafter"/>
</dbReference>
<name>A0A9P8I0X1_9PEZI</name>
<gene>
    <name evidence="5" type="primary">SWC5</name>
    <name evidence="5" type="ORF">GP486_008877</name>
</gene>
<sequence>RTSLFDPGASSSAKTPPAASQMGPKLNTIEKSKLDWAGFVDKEGLKDDLDVHGRAKEGYLGRMEFLGRVEAKREEEGRRARGL</sequence>